<evidence type="ECO:0000313" key="1">
    <source>
        <dbReference type="EMBL" id="KAL1542403.1"/>
    </source>
</evidence>
<comment type="caution">
    <text evidence="1">The sequence shown here is derived from an EMBL/GenBank/DDBJ whole genome shotgun (WGS) entry which is preliminary data.</text>
</comment>
<organism evidence="1 2">
    <name type="scientific">Salvia divinorum</name>
    <name type="common">Maria pastora</name>
    <name type="synonym">Diviner's sage</name>
    <dbReference type="NCBI Taxonomy" id="28513"/>
    <lineage>
        <taxon>Eukaryota</taxon>
        <taxon>Viridiplantae</taxon>
        <taxon>Streptophyta</taxon>
        <taxon>Embryophyta</taxon>
        <taxon>Tracheophyta</taxon>
        <taxon>Spermatophyta</taxon>
        <taxon>Magnoliopsida</taxon>
        <taxon>eudicotyledons</taxon>
        <taxon>Gunneridae</taxon>
        <taxon>Pentapetalae</taxon>
        <taxon>asterids</taxon>
        <taxon>lamiids</taxon>
        <taxon>Lamiales</taxon>
        <taxon>Lamiaceae</taxon>
        <taxon>Nepetoideae</taxon>
        <taxon>Mentheae</taxon>
        <taxon>Salviinae</taxon>
        <taxon>Salvia</taxon>
        <taxon>Salvia subgen. Calosphace</taxon>
    </lineage>
</organism>
<proteinExistence type="predicted"/>
<dbReference type="AlphaFoldDB" id="A0ABD1GH81"/>
<accession>A0ABD1GH81</accession>
<sequence length="90" mass="9951">MVEVLSVRVFGVASWFELCLELIESKSHNLISPLQKPSASNPLSSLYDFIYYDDVFPSATNSGAAAAAASECCIDYAYLSIILYKEEINF</sequence>
<gene>
    <name evidence="1" type="ORF">AAHA92_26502</name>
</gene>
<name>A0ABD1GH81_SALDI</name>
<reference evidence="1 2" key="1">
    <citation type="submission" date="2024-06" db="EMBL/GenBank/DDBJ databases">
        <title>A chromosome level genome sequence of Diviner's sage (Salvia divinorum).</title>
        <authorList>
            <person name="Ford S.A."/>
            <person name="Ro D.-K."/>
            <person name="Ness R.W."/>
            <person name="Phillips M.A."/>
        </authorList>
    </citation>
    <scope>NUCLEOTIDE SEQUENCE [LARGE SCALE GENOMIC DNA]</scope>
    <source>
        <strain evidence="1">SAF-2024a</strain>
        <tissue evidence="1">Leaf</tissue>
    </source>
</reference>
<protein>
    <submittedName>
        <fullName evidence="1">Uncharacterized protein</fullName>
    </submittedName>
</protein>
<evidence type="ECO:0000313" key="2">
    <source>
        <dbReference type="Proteomes" id="UP001567538"/>
    </source>
</evidence>
<keyword evidence="2" id="KW-1185">Reference proteome</keyword>
<dbReference type="EMBL" id="JBEAFC010000009">
    <property type="protein sequence ID" value="KAL1542403.1"/>
    <property type="molecule type" value="Genomic_DNA"/>
</dbReference>
<dbReference type="Proteomes" id="UP001567538">
    <property type="component" value="Unassembled WGS sequence"/>
</dbReference>